<reference evidence="2 3" key="1">
    <citation type="journal article" date="2012" name="Science">
        <title>The Paleozoic origin of enzymatic lignin decomposition reconstructed from 31 fungal genomes.</title>
        <authorList>
            <person name="Floudas D."/>
            <person name="Binder M."/>
            <person name="Riley R."/>
            <person name="Barry K."/>
            <person name="Blanchette R.A."/>
            <person name="Henrissat B."/>
            <person name="Martinez A.T."/>
            <person name="Otillar R."/>
            <person name="Spatafora J.W."/>
            <person name="Yadav J.S."/>
            <person name="Aerts A."/>
            <person name="Benoit I."/>
            <person name="Boyd A."/>
            <person name="Carlson A."/>
            <person name="Copeland A."/>
            <person name="Coutinho P.M."/>
            <person name="de Vries R.P."/>
            <person name="Ferreira P."/>
            <person name="Findley K."/>
            <person name="Foster B."/>
            <person name="Gaskell J."/>
            <person name="Glotzer D."/>
            <person name="Gorecki P."/>
            <person name="Heitman J."/>
            <person name="Hesse C."/>
            <person name="Hori C."/>
            <person name="Igarashi K."/>
            <person name="Jurgens J.A."/>
            <person name="Kallen N."/>
            <person name="Kersten P."/>
            <person name="Kohler A."/>
            <person name="Kuees U."/>
            <person name="Kumar T.K.A."/>
            <person name="Kuo A."/>
            <person name="LaButti K."/>
            <person name="Larrondo L.F."/>
            <person name="Lindquist E."/>
            <person name="Ling A."/>
            <person name="Lombard V."/>
            <person name="Lucas S."/>
            <person name="Lundell T."/>
            <person name="Martin R."/>
            <person name="McLaughlin D.J."/>
            <person name="Morgenstern I."/>
            <person name="Morin E."/>
            <person name="Murat C."/>
            <person name="Nagy L.G."/>
            <person name="Nolan M."/>
            <person name="Ohm R.A."/>
            <person name="Patyshakuliyeva A."/>
            <person name="Rokas A."/>
            <person name="Ruiz-Duenas F.J."/>
            <person name="Sabat G."/>
            <person name="Salamov A."/>
            <person name="Samejima M."/>
            <person name="Schmutz J."/>
            <person name="Slot J.C."/>
            <person name="St John F."/>
            <person name="Stenlid J."/>
            <person name="Sun H."/>
            <person name="Sun S."/>
            <person name="Syed K."/>
            <person name="Tsang A."/>
            <person name="Wiebenga A."/>
            <person name="Young D."/>
            <person name="Pisabarro A."/>
            <person name="Eastwood D.C."/>
            <person name="Martin F."/>
            <person name="Cullen D."/>
            <person name="Grigoriev I.V."/>
            <person name="Hibbett D.S."/>
        </authorList>
    </citation>
    <scope>NUCLEOTIDE SEQUENCE [LARGE SCALE GENOMIC DNA]</scope>
    <source>
        <strain evidence="2 3">DJM-731 SS1</strain>
    </source>
</reference>
<name>M5FWM6_DACPD</name>
<dbReference type="EMBL" id="JH795868">
    <property type="protein sequence ID" value="EJU00090.1"/>
    <property type="molecule type" value="Genomic_DNA"/>
</dbReference>
<organism evidence="2 3">
    <name type="scientific">Dacryopinax primogenitus (strain DJM 731)</name>
    <name type="common">Brown rot fungus</name>
    <dbReference type="NCBI Taxonomy" id="1858805"/>
    <lineage>
        <taxon>Eukaryota</taxon>
        <taxon>Fungi</taxon>
        <taxon>Dikarya</taxon>
        <taxon>Basidiomycota</taxon>
        <taxon>Agaricomycotina</taxon>
        <taxon>Dacrymycetes</taxon>
        <taxon>Dacrymycetales</taxon>
        <taxon>Dacrymycetaceae</taxon>
        <taxon>Dacryopinax</taxon>
    </lineage>
</organism>
<sequence length="201" mass="21498">MSSVLQPPVKPASKRHLPISVNPERAGGPPPSTSRTRSMQAPAIVPPTRPLRSTRPSGSPIMPLPNGSKQPISSGKPEPALTQEKGSTVSLIATSRQSLYQESRADSKALVKCPSTSHVERIHPGQTRRPKLAIRLGSKALSGNVTDTERAGFWARTGILQSWIALGSHAENSSISLSLYELIYTRPSYGSIFDPPGSESC</sequence>
<evidence type="ECO:0000313" key="3">
    <source>
        <dbReference type="Proteomes" id="UP000030653"/>
    </source>
</evidence>
<accession>M5FWM6</accession>
<gene>
    <name evidence="2" type="ORF">DACRYDRAFT_109512</name>
</gene>
<evidence type="ECO:0000313" key="2">
    <source>
        <dbReference type="EMBL" id="EJU00090.1"/>
    </source>
</evidence>
<feature type="region of interest" description="Disordered" evidence="1">
    <location>
        <begin position="1"/>
        <end position="87"/>
    </location>
</feature>
<proteinExistence type="predicted"/>
<dbReference type="Proteomes" id="UP000030653">
    <property type="component" value="Unassembled WGS sequence"/>
</dbReference>
<dbReference type="RefSeq" id="XP_040626987.1">
    <property type="nucleotide sequence ID" value="XM_040768891.1"/>
</dbReference>
<protein>
    <submittedName>
        <fullName evidence="2">Uncharacterized protein</fullName>
    </submittedName>
</protein>
<dbReference type="GeneID" id="63683953"/>
<dbReference type="AlphaFoldDB" id="M5FWM6"/>
<evidence type="ECO:0000256" key="1">
    <source>
        <dbReference type="SAM" id="MobiDB-lite"/>
    </source>
</evidence>
<dbReference type="HOGENOM" id="CLU_1360355_0_0_1"/>
<feature type="compositionally biased region" description="Low complexity" evidence="1">
    <location>
        <begin position="50"/>
        <end position="60"/>
    </location>
</feature>
<keyword evidence="3" id="KW-1185">Reference proteome</keyword>